<dbReference type="PANTHER" id="PTHR44943">
    <property type="entry name" value="CELLULOSE SYNTHASE OPERON PROTEIN C"/>
    <property type="match status" value="1"/>
</dbReference>
<dbReference type="InterPro" id="IPR011990">
    <property type="entry name" value="TPR-like_helical_dom_sf"/>
</dbReference>
<keyword evidence="2 3" id="KW-0802">TPR repeat</keyword>
<dbReference type="Pfam" id="PF00515">
    <property type="entry name" value="TPR_1"/>
    <property type="match status" value="1"/>
</dbReference>
<feature type="repeat" description="TPR" evidence="3">
    <location>
        <begin position="277"/>
        <end position="310"/>
    </location>
</feature>
<dbReference type="Proteomes" id="UP000184196">
    <property type="component" value="Unassembled WGS sequence"/>
</dbReference>
<sequence length="375" mass="42362">MWNPLLALKRQNTMAVLWHVGARILEALGAEEQALRFIDRAMQLHPGQTMLHLHATRLCLKRGRLDRAILHWKRVAGEQGKTSLLYWLNRSNQLAKTSRLFSQYSFYNYHKISKTGIEEKRTSPKKLWGQIENMFLKRNDIPSLYEVGVQLLEMGKAEQALTVLRQVQLSQGASPELYLNMGLAASKLGRHEEAVEYYQRAQAGGLNSVEVMNNKGYSLSHLGRYEEAIACYELAKKMCPGDAAILSNLASCYHRSRLYQKAISCYENALRCGLNDATILNNYALCLDEIGREDEAIQLYDRALADDPENPVILLNKAACLVKLKRYNEAIIICKQILANRPGCPETWGMLGNVLNEMGQAAEAVECYNRALGLI</sequence>
<dbReference type="SUPFAM" id="SSF48452">
    <property type="entry name" value="TPR-like"/>
    <property type="match status" value="1"/>
</dbReference>
<evidence type="ECO:0000256" key="1">
    <source>
        <dbReference type="ARBA" id="ARBA00022737"/>
    </source>
</evidence>
<dbReference type="SUPFAM" id="SSF81901">
    <property type="entry name" value="HCP-like"/>
    <property type="match status" value="1"/>
</dbReference>
<reference evidence="5" key="1">
    <citation type="submission" date="2016-11" db="EMBL/GenBank/DDBJ databases">
        <authorList>
            <person name="Varghese N."/>
            <person name="Submissions S."/>
        </authorList>
    </citation>
    <scope>NUCLEOTIDE SEQUENCE [LARGE SCALE GENOMIC DNA]</scope>
    <source>
        <strain evidence="5">DSM 11792</strain>
    </source>
</reference>
<dbReference type="InterPro" id="IPR051685">
    <property type="entry name" value="Ycf3/AcsC/BcsC/TPR_MFPF"/>
</dbReference>
<dbReference type="Gene3D" id="1.25.40.10">
    <property type="entry name" value="Tetratricopeptide repeat domain"/>
    <property type="match status" value="4"/>
</dbReference>
<evidence type="ECO:0000256" key="2">
    <source>
        <dbReference type="ARBA" id="ARBA00022803"/>
    </source>
</evidence>
<evidence type="ECO:0000313" key="5">
    <source>
        <dbReference type="Proteomes" id="UP000184196"/>
    </source>
</evidence>
<dbReference type="PANTHER" id="PTHR44943:SF8">
    <property type="entry name" value="TPR REPEAT-CONTAINING PROTEIN MJ0263"/>
    <property type="match status" value="1"/>
</dbReference>
<accession>A0A1M5C6H9</accession>
<dbReference type="EMBL" id="FQUW01000034">
    <property type="protein sequence ID" value="SHF50374.1"/>
    <property type="molecule type" value="Genomic_DNA"/>
</dbReference>
<dbReference type="PROSITE" id="PS50005">
    <property type="entry name" value="TPR"/>
    <property type="match status" value="3"/>
</dbReference>
<protein>
    <submittedName>
        <fullName evidence="4">Flp pilus assembly protein TadD, contains TPR repeats</fullName>
    </submittedName>
</protein>
<dbReference type="Pfam" id="PF13424">
    <property type="entry name" value="TPR_12"/>
    <property type="match status" value="1"/>
</dbReference>
<dbReference type="SMART" id="SM00028">
    <property type="entry name" value="TPR"/>
    <property type="match status" value="7"/>
</dbReference>
<feature type="repeat" description="TPR" evidence="3">
    <location>
        <begin position="209"/>
        <end position="242"/>
    </location>
</feature>
<name>A0A1M5C6H9_9FIRM</name>
<proteinExistence type="predicted"/>
<feature type="repeat" description="TPR" evidence="3">
    <location>
        <begin position="175"/>
        <end position="208"/>
    </location>
</feature>
<organism evidence="4 5">
    <name type="scientific">Desulfofundulus australicus DSM 11792</name>
    <dbReference type="NCBI Taxonomy" id="1121425"/>
    <lineage>
        <taxon>Bacteria</taxon>
        <taxon>Bacillati</taxon>
        <taxon>Bacillota</taxon>
        <taxon>Clostridia</taxon>
        <taxon>Eubacteriales</taxon>
        <taxon>Peptococcaceae</taxon>
        <taxon>Desulfofundulus</taxon>
    </lineage>
</organism>
<evidence type="ECO:0000313" key="4">
    <source>
        <dbReference type="EMBL" id="SHF50374.1"/>
    </source>
</evidence>
<dbReference type="AlphaFoldDB" id="A0A1M5C6H9"/>
<keyword evidence="1" id="KW-0677">Repeat</keyword>
<keyword evidence="5" id="KW-1185">Reference proteome</keyword>
<dbReference type="InterPro" id="IPR019734">
    <property type="entry name" value="TPR_rpt"/>
</dbReference>
<evidence type="ECO:0000256" key="3">
    <source>
        <dbReference type="PROSITE-ProRule" id="PRU00339"/>
    </source>
</evidence>
<dbReference type="PROSITE" id="PS50293">
    <property type="entry name" value="TPR_REGION"/>
    <property type="match status" value="1"/>
</dbReference>
<gene>
    <name evidence="4" type="ORF">SAMN02745218_02437</name>
</gene>
<dbReference type="OrthoDB" id="1721581at2"/>
<dbReference type="Pfam" id="PF14559">
    <property type="entry name" value="TPR_19"/>
    <property type="match status" value="1"/>
</dbReference>